<dbReference type="InterPro" id="IPR023231">
    <property type="entry name" value="GSKIP_dom_sf"/>
</dbReference>
<dbReference type="PANTHER" id="PTHR12601:SF6">
    <property type="entry name" value="CLUSTERED MITOCHONDRIA PROTEIN HOMOLOG"/>
    <property type="match status" value="1"/>
</dbReference>
<keyword evidence="5" id="KW-0648">Protein biosynthesis</keyword>
<dbReference type="GO" id="GO:0048312">
    <property type="term" value="P:intracellular distribution of mitochondria"/>
    <property type="evidence" value="ECO:0007669"/>
    <property type="project" value="TreeGrafter"/>
</dbReference>
<sequence length="1470" mass="162122">MSAQIEELSEPKQELVNGTADAAEPTATAADGDGDVEQEQPVMLSPVTIRLPSPSHSRTLPKKASKDEVFHTIDLTPQQHETVQELKFAINEWVGGYWLGPYSLRLPSAKPAVNGDEADAAPKVKEGVDVRAGEKLSEWLEIGDVFAHLGKGEQRVLEVVREPYSDFTARQSVLRLVELIAPAGTSAHTLSAPFGLIPGATIFETVRDGTATSSSEPIYQEVEVTVPSGRKGKAGKKEVIKVKRDVAQDTTNPFADWKPEWETSEYSKLALSSPPIDVQPSLRAVQVSPFNPPSPYLRQQGHQLYLQVTLLEGETLTLVCTARGWYVSKSNVNTFDPTPRSEITHSLIDLIHSLSPLFSERISLLQPLSTTPPPFEPISTVPVPQTEPAYSFLAPIPKPAASADVLRTQLAYLHTGASTADALDSARDWNEEFQGIKELQRESIQERVLREKMAQKTWAEFTQASIRAVLAISRGDIPALNPNENPRCHMWLMSNIFITRAVDCIDIYQHLGGDAAAWVSHAKDAAGVKLLNKVDVDGVHLLGHTVVDWGGERWVCQTMLPGIFSRRIGDEEAKEAEKKPEVKEDGEKEDWVKVQDSPKSAKTEPKEEGAEKEEELPENPLIIYGVDSERSTVLHWEEPTHKVMSKLASAFKLAEHKVTDGQGVERDFFASSEVKALRGTDGRRYLLDLPRLMPVDVEWLEKDYEGKLAGPEKEVEGEKYPHRMALLRPELVEQFWESELKRWARSYAQQQQAKADKDKVVDEKPTEAEAETSEDVDMEAKEVEGSPAAEAAAAQKAEEDKPVDAEVVGESIKQFDLRFNPDAFVDLAPKKGSGDMSVYIPSTTTDESDPAIKAVRDASVFLRNVALPAFTLDIMMANVSGVMDGQSLSRAMHLRGINIRYLGHIAASISSFTVQQDGSARKEKGHLLSFGKIVEQEMIFRAGKHILRNLIRGLSAEHIPCAVSHFLNCLIGTDVSASPKAVYHSFGLSDEAEPAYTQLTAESLRKQVVAEVERRFRWRLDDEAFEGRLRKRHLLREFASRFAFQLLQRDYVFEAGTQDGVLSEDDKLAGKKDKKQKAKSAPSVRTTTIEPSDILTMIPIIRSTAPSASVPEEVMEAGRNTVQRNNIDLGLELMLEGVQFYENIHSIIHPEVAAAYNQYSSTLYQLARVKIQQMTSENLDAESPLGLDIGTGIRLQRQAVIIAERTLGVYHPTTATYYFNLAMLENLEGNTQASLRYFRHVLTVWDVVYGPGHPEINTILSNAGVVLQAINENALSLNLLLQVQRSSEETFGSDHLSNGHALHQLTQAYFLVNDVPKALEVSLAAYEIFKARVGEENQQTKEVGRNVELLQVVVENVERQKANAQMAKDRAAERLQAAQARVAATTRRRPIVGPPSTGMAGSLTAGTSAAGAAAAAAKAEQAVRDASRIGEKGHLDVDELVKFIDGQAPSGGAKRGKNALRGKRRTGAKR</sequence>
<keyword evidence="2" id="KW-0175">Coiled coil</keyword>
<dbReference type="GO" id="GO:0003729">
    <property type="term" value="F:mRNA binding"/>
    <property type="evidence" value="ECO:0007669"/>
    <property type="project" value="TreeGrafter"/>
</dbReference>
<dbReference type="RefSeq" id="XP_052948030.1">
    <property type="nucleotide sequence ID" value="XM_053092091.1"/>
</dbReference>
<feature type="compositionally biased region" description="Low complexity" evidence="3">
    <location>
        <begin position="18"/>
        <end position="31"/>
    </location>
</feature>
<dbReference type="PROSITE" id="PS51823">
    <property type="entry name" value="CLU"/>
    <property type="match status" value="1"/>
</dbReference>
<name>A0AA38HDH7_9TREE</name>
<evidence type="ECO:0000313" key="5">
    <source>
        <dbReference type="EMBL" id="KAI9638253.1"/>
    </source>
</evidence>
<feature type="compositionally biased region" description="Basic and acidic residues" evidence="3">
    <location>
        <begin position="599"/>
        <end position="609"/>
    </location>
</feature>
<dbReference type="Gene3D" id="3.30.2280.10">
    <property type="entry name" value="Hypothetical protein (hspc210)"/>
    <property type="match status" value="1"/>
</dbReference>
<gene>
    <name evidence="5" type="ORF">MKK02DRAFT_42644</name>
</gene>
<dbReference type="InterPro" id="IPR011990">
    <property type="entry name" value="TPR-like_helical_dom_sf"/>
</dbReference>
<feature type="coiled-coil region" evidence="2">
    <location>
        <begin position="1347"/>
        <end position="1388"/>
    </location>
</feature>
<feature type="region of interest" description="Disordered" evidence="3">
    <location>
        <begin position="1"/>
        <end position="42"/>
    </location>
</feature>
<proteinExistence type="predicted"/>
<evidence type="ECO:0000256" key="3">
    <source>
        <dbReference type="SAM" id="MobiDB-lite"/>
    </source>
</evidence>
<organism evidence="5 6">
    <name type="scientific">Dioszegia hungarica</name>
    <dbReference type="NCBI Taxonomy" id="4972"/>
    <lineage>
        <taxon>Eukaryota</taxon>
        <taxon>Fungi</taxon>
        <taxon>Dikarya</taxon>
        <taxon>Basidiomycota</taxon>
        <taxon>Agaricomycotina</taxon>
        <taxon>Tremellomycetes</taxon>
        <taxon>Tremellales</taxon>
        <taxon>Bulleribasidiaceae</taxon>
        <taxon>Dioszegia</taxon>
    </lineage>
</organism>
<dbReference type="InterPro" id="IPR027523">
    <property type="entry name" value="CLU_prot"/>
</dbReference>
<feature type="compositionally biased region" description="Basic residues" evidence="3">
    <location>
        <begin position="1454"/>
        <end position="1470"/>
    </location>
</feature>
<protein>
    <submittedName>
        <fullName evidence="5">Eukaryotic translation initiation factor 3 subunit</fullName>
    </submittedName>
</protein>
<dbReference type="Gene3D" id="1.25.40.10">
    <property type="entry name" value="Tetratricopeptide repeat domain"/>
    <property type="match status" value="1"/>
</dbReference>
<keyword evidence="1" id="KW-0963">Cytoplasm</keyword>
<dbReference type="GO" id="GO:0003743">
    <property type="term" value="F:translation initiation factor activity"/>
    <property type="evidence" value="ECO:0007669"/>
    <property type="project" value="UniProtKB-KW"/>
</dbReference>
<feature type="region of interest" description="Disordered" evidence="3">
    <location>
        <begin position="752"/>
        <end position="805"/>
    </location>
</feature>
<feature type="domain" description="Clu" evidence="4">
    <location>
        <begin position="399"/>
        <end position="700"/>
    </location>
</feature>
<evidence type="ECO:0000256" key="2">
    <source>
        <dbReference type="SAM" id="Coils"/>
    </source>
</evidence>
<feature type="compositionally biased region" description="Acidic residues" evidence="3">
    <location>
        <begin position="768"/>
        <end position="777"/>
    </location>
</feature>
<feature type="compositionally biased region" description="Basic and acidic residues" evidence="3">
    <location>
        <begin position="754"/>
        <end position="767"/>
    </location>
</feature>
<feature type="region of interest" description="Disordered" evidence="3">
    <location>
        <begin position="570"/>
        <end position="618"/>
    </location>
</feature>
<comment type="caution">
    <text evidence="5">The sequence shown here is derived from an EMBL/GenBank/DDBJ whole genome shotgun (WGS) entry which is preliminary data.</text>
</comment>
<evidence type="ECO:0000256" key="1">
    <source>
        <dbReference type="ARBA" id="ARBA00022490"/>
    </source>
</evidence>
<keyword evidence="5" id="KW-0396">Initiation factor</keyword>
<evidence type="ECO:0000313" key="6">
    <source>
        <dbReference type="Proteomes" id="UP001164286"/>
    </source>
</evidence>
<dbReference type="InterPro" id="IPR033646">
    <property type="entry name" value="CLU-central"/>
</dbReference>
<dbReference type="GeneID" id="77731296"/>
<dbReference type="EMBL" id="JAKWFO010000003">
    <property type="protein sequence ID" value="KAI9638253.1"/>
    <property type="molecule type" value="Genomic_DNA"/>
</dbReference>
<dbReference type="Pfam" id="PF13236">
    <property type="entry name" value="CLU"/>
    <property type="match status" value="1"/>
</dbReference>
<dbReference type="PANTHER" id="PTHR12601">
    <property type="entry name" value="EUKARYOTIC TRANSLATION INITIATION FACTOR 3 SUBUNIT EIF-3"/>
    <property type="match status" value="1"/>
</dbReference>
<feature type="region of interest" description="Disordered" evidence="3">
    <location>
        <begin position="1067"/>
        <end position="1086"/>
    </location>
</feature>
<feature type="region of interest" description="Disordered" evidence="3">
    <location>
        <begin position="1444"/>
        <end position="1470"/>
    </location>
</feature>
<feature type="compositionally biased region" description="Basic and acidic residues" evidence="3">
    <location>
        <begin position="570"/>
        <end position="593"/>
    </location>
</feature>
<dbReference type="SUPFAM" id="SSF103107">
    <property type="entry name" value="Hypothetical protein c14orf129, hspc210"/>
    <property type="match status" value="1"/>
</dbReference>
<dbReference type="InterPro" id="IPR025697">
    <property type="entry name" value="CLU_dom"/>
</dbReference>
<dbReference type="Pfam" id="PF13374">
    <property type="entry name" value="TPR_10"/>
    <property type="match status" value="1"/>
</dbReference>
<reference evidence="5" key="1">
    <citation type="journal article" date="2022" name="G3 (Bethesda)">
        <title>High quality genome of the basidiomycete yeast Dioszegia hungarica PDD-24b-2 isolated from cloud water.</title>
        <authorList>
            <person name="Jarrige D."/>
            <person name="Haridas S."/>
            <person name="Bleykasten-Grosshans C."/>
            <person name="Joly M."/>
            <person name="Nadalig T."/>
            <person name="Sancelme M."/>
            <person name="Vuilleumier S."/>
            <person name="Grigoriev I.V."/>
            <person name="Amato P."/>
            <person name="Bringel F."/>
        </authorList>
    </citation>
    <scope>NUCLEOTIDE SEQUENCE</scope>
    <source>
        <strain evidence="5">PDD-24b-2</strain>
    </source>
</reference>
<dbReference type="GO" id="GO:0005737">
    <property type="term" value="C:cytoplasm"/>
    <property type="evidence" value="ECO:0007669"/>
    <property type="project" value="TreeGrafter"/>
</dbReference>
<dbReference type="SUPFAM" id="SSF48452">
    <property type="entry name" value="TPR-like"/>
    <property type="match status" value="1"/>
</dbReference>
<evidence type="ECO:0000259" key="4">
    <source>
        <dbReference type="PROSITE" id="PS51823"/>
    </source>
</evidence>
<accession>A0AA38HDH7</accession>
<keyword evidence="6" id="KW-1185">Reference proteome</keyword>
<dbReference type="Proteomes" id="UP001164286">
    <property type="component" value="Unassembled WGS sequence"/>
</dbReference>
<dbReference type="CDD" id="cd15466">
    <property type="entry name" value="CLU-central"/>
    <property type="match status" value="1"/>
</dbReference>
<dbReference type="Pfam" id="PF12807">
    <property type="entry name" value="eIF3_p135"/>
    <property type="match status" value="1"/>
</dbReference>